<evidence type="ECO:0000313" key="2">
    <source>
        <dbReference type="EMBL" id="HGM07071.1"/>
    </source>
</evidence>
<dbReference type="Pfam" id="PF00850">
    <property type="entry name" value="Hist_deacetyl"/>
    <property type="match status" value="1"/>
</dbReference>
<protein>
    <submittedName>
        <fullName evidence="2">Histone deacetylase family protein</fullName>
    </submittedName>
</protein>
<sequence>MMIFYNNIFYRHKPPQGVYHPENPGRLDIALNGIRANDLLDYIKNVNVVEDRYRDYKLKIHSENYIALIDEFCSRGESFIDGDTYVCRDTCAVANYALYLSAHAMEIALDAKGTLIFVLTRPPGHHVGLNGRAMGAPTQGFCIFNNIAIAATYALDRGYKPVVIIDIDVHHGNGTQEIFWEDPNVVHIDVHEHGIYPGTGYINDLGGGEGYGTKINIPMHSFSGDNDYIYVFKEIVSQLIYTIKPKVLAISAGFDAYKDDGLASMELTESFYRFLGSLVRQFVKELGISAIAVLEGGYGIGLEKGLPALLRGFVKPIEIDIGTVEASRLTIYIVKSIRNMIKEFYAF</sequence>
<dbReference type="AlphaFoldDB" id="A0A7C4H2C8"/>
<feature type="domain" description="Histone deacetylase" evidence="1">
    <location>
        <begin position="20"/>
        <end position="300"/>
    </location>
</feature>
<proteinExistence type="predicted"/>
<dbReference type="GO" id="GO:0040029">
    <property type="term" value="P:epigenetic regulation of gene expression"/>
    <property type="evidence" value="ECO:0007669"/>
    <property type="project" value="TreeGrafter"/>
</dbReference>
<name>A0A7C4H2C8_9CREN</name>
<dbReference type="GO" id="GO:0004407">
    <property type="term" value="F:histone deacetylase activity"/>
    <property type="evidence" value="ECO:0007669"/>
    <property type="project" value="TreeGrafter"/>
</dbReference>
<comment type="caution">
    <text evidence="2">The sequence shown here is derived from an EMBL/GenBank/DDBJ whole genome shotgun (WGS) entry which is preliminary data.</text>
</comment>
<dbReference type="InterPro" id="IPR037138">
    <property type="entry name" value="His_deacetylse_dom_sf"/>
</dbReference>
<accession>A0A7C4H2C8</accession>
<reference evidence="2" key="1">
    <citation type="journal article" date="2020" name="mSystems">
        <title>Genome- and Community-Level Interaction Insights into Carbon Utilization and Element Cycling Functions of Hydrothermarchaeota in Hydrothermal Sediment.</title>
        <authorList>
            <person name="Zhou Z."/>
            <person name="Liu Y."/>
            <person name="Xu W."/>
            <person name="Pan J."/>
            <person name="Luo Z.H."/>
            <person name="Li M."/>
        </authorList>
    </citation>
    <scope>NUCLEOTIDE SEQUENCE [LARGE SCALE GENOMIC DNA]</scope>
    <source>
        <strain evidence="2">SpSt-658</strain>
    </source>
</reference>
<dbReference type="EMBL" id="DTCA01000051">
    <property type="protein sequence ID" value="HGM07071.1"/>
    <property type="molecule type" value="Genomic_DNA"/>
</dbReference>
<evidence type="ECO:0000259" key="1">
    <source>
        <dbReference type="Pfam" id="PF00850"/>
    </source>
</evidence>
<organism evidence="2">
    <name type="scientific">Ignisphaera aggregans</name>
    <dbReference type="NCBI Taxonomy" id="334771"/>
    <lineage>
        <taxon>Archaea</taxon>
        <taxon>Thermoproteota</taxon>
        <taxon>Thermoprotei</taxon>
        <taxon>Desulfurococcales</taxon>
        <taxon>Desulfurococcaceae</taxon>
        <taxon>Ignisphaera</taxon>
    </lineage>
</organism>
<gene>
    <name evidence="2" type="ORF">ENU31_01485</name>
</gene>
<dbReference type="InterPro" id="IPR000286">
    <property type="entry name" value="HDACs"/>
</dbReference>
<dbReference type="InterPro" id="IPR023696">
    <property type="entry name" value="Ureohydrolase_dom_sf"/>
</dbReference>
<dbReference type="CDD" id="cd10001">
    <property type="entry name" value="HDAC_classII_APAH"/>
    <property type="match status" value="1"/>
</dbReference>
<dbReference type="Gene3D" id="3.40.800.20">
    <property type="entry name" value="Histone deacetylase domain"/>
    <property type="match status" value="1"/>
</dbReference>
<dbReference type="PRINTS" id="PR01270">
    <property type="entry name" value="HDASUPER"/>
</dbReference>
<dbReference type="SUPFAM" id="SSF52768">
    <property type="entry name" value="Arginase/deacetylase"/>
    <property type="match status" value="1"/>
</dbReference>
<dbReference type="InterPro" id="IPR023801">
    <property type="entry name" value="His_deacetylse_dom"/>
</dbReference>
<dbReference type="PANTHER" id="PTHR10625:SF10">
    <property type="entry name" value="HISTONE DEACETYLASE HDAC1"/>
    <property type="match status" value="1"/>
</dbReference>
<dbReference type="PANTHER" id="PTHR10625">
    <property type="entry name" value="HISTONE DEACETYLASE HDAC1-RELATED"/>
    <property type="match status" value="1"/>
</dbReference>